<name>A6UUY7_META3</name>
<sequence>MEKSITYFEYAGAPNTEETLKLAVNRAEELNIKNIVISSTTGDSALKLLEIIKEKKLNISVSTVSYHQGFHEVDKMSIDEETIKKLNEQGAKVFMGGHALSGVERAISTKFGGANPVEIIAQTLRNFGHGLKVAYEVSLMAADAGLIPTKEEVIAIGGRSKGVDTAIVLKPSIMKNFFDSEVREIICMPRNKKKIEEL</sequence>
<proteinExistence type="predicted"/>
<protein>
    <recommendedName>
        <fullName evidence="1">Pyruvate kinase C-terminal domain-containing protein</fullName>
    </recommendedName>
</protein>
<reference evidence="2" key="1">
    <citation type="submission" date="2007-06" db="EMBL/GenBank/DDBJ databases">
        <title>Complete sequence of Methanococcus aeolicus Nankai-3.</title>
        <authorList>
            <consortium name="US DOE Joint Genome Institute"/>
            <person name="Copeland A."/>
            <person name="Lucas S."/>
            <person name="Lapidus A."/>
            <person name="Barry K."/>
            <person name="Glavina del Rio T."/>
            <person name="Dalin E."/>
            <person name="Tice H."/>
            <person name="Pitluck S."/>
            <person name="Chain P."/>
            <person name="Malfatti S."/>
            <person name="Shin M."/>
            <person name="Vergez L."/>
            <person name="Schmutz J."/>
            <person name="Larimer F."/>
            <person name="Land M."/>
            <person name="Hauser L."/>
            <person name="Kyrpides N."/>
            <person name="Lykidis A."/>
            <person name="Sieprawska-Lupa M."/>
            <person name="Whitman W.B."/>
            <person name="Richardson P."/>
        </authorList>
    </citation>
    <scope>NUCLEOTIDE SEQUENCE [LARGE SCALE GENOMIC DNA]</scope>
    <source>
        <strain evidence="2">Nankai-3</strain>
    </source>
</reference>
<accession>A6UUY7</accession>
<keyword evidence="3" id="KW-1185">Reference proteome</keyword>
<dbReference type="eggNOG" id="arCOG04343">
    <property type="taxonomic scope" value="Archaea"/>
</dbReference>
<dbReference type="InterPro" id="IPR036918">
    <property type="entry name" value="Pyrv_Knase_C_sf"/>
</dbReference>
<evidence type="ECO:0000313" key="2">
    <source>
        <dbReference type="EMBL" id="ABR56309.1"/>
    </source>
</evidence>
<dbReference type="InterPro" id="IPR015795">
    <property type="entry name" value="Pyrv_Knase_C"/>
</dbReference>
<evidence type="ECO:0000259" key="1">
    <source>
        <dbReference type="Pfam" id="PF02887"/>
    </source>
</evidence>
<dbReference type="RefSeq" id="WP_011973441.1">
    <property type="nucleotide sequence ID" value="NC_009635.1"/>
</dbReference>
<dbReference type="KEGG" id="mae:Maeo_0726"/>
<evidence type="ECO:0000313" key="3">
    <source>
        <dbReference type="Proteomes" id="UP000001106"/>
    </source>
</evidence>
<dbReference type="GeneID" id="5327494"/>
<feature type="domain" description="Pyruvate kinase C-terminal" evidence="1">
    <location>
        <begin position="18"/>
        <end position="166"/>
    </location>
</feature>
<dbReference type="EMBL" id="CP000743">
    <property type="protein sequence ID" value="ABR56309.1"/>
    <property type="molecule type" value="Genomic_DNA"/>
</dbReference>
<dbReference type="HOGENOM" id="CLU_095207_1_0_2"/>
<organism evidence="2 3">
    <name type="scientific">Methanococcus aeolicus (strain ATCC BAA-1280 / DSM 17508 / OCM 812 / Nankai-3)</name>
    <dbReference type="NCBI Taxonomy" id="419665"/>
    <lineage>
        <taxon>Archaea</taxon>
        <taxon>Methanobacteriati</taxon>
        <taxon>Methanobacteriota</taxon>
        <taxon>Methanomada group</taxon>
        <taxon>Methanococci</taxon>
        <taxon>Methanococcales</taxon>
        <taxon>Methanococcaceae</taxon>
        <taxon>Methanococcus</taxon>
    </lineage>
</organism>
<dbReference type="OrthoDB" id="64834at2157"/>
<dbReference type="Pfam" id="PF02887">
    <property type="entry name" value="PK_C"/>
    <property type="match status" value="1"/>
</dbReference>
<dbReference type="Gene3D" id="3.40.1380.20">
    <property type="entry name" value="Pyruvate kinase, C-terminal domain"/>
    <property type="match status" value="1"/>
</dbReference>
<dbReference type="AlphaFoldDB" id="A6UUY7"/>
<dbReference type="PIRSF" id="PIRSF016138">
    <property type="entry name" value="UCP016138"/>
    <property type="match status" value="1"/>
</dbReference>
<dbReference type="InterPro" id="IPR015074">
    <property type="entry name" value="DUF1867"/>
</dbReference>
<dbReference type="SUPFAM" id="SSF52935">
    <property type="entry name" value="PK C-terminal domain-like"/>
    <property type="match status" value="1"/>
</dbReference>
<gene>
    <name evidence="2" type="ordered locus">Maeo_0726</name>
</gene>
<dbReference type="Proteomes" id="UP000001106">
    <property type="component" value="Chromosome"/>
</dbReference>